<dbReference type="Proteomes" id="UP001218208">
    <property type="component" value="Unassembled WGS sequence"/>
</dbReference>
<protein>
    <submittedName>
        <fullName evidence="1">Uncharacterized protein</fullName>
    </submittedName>
</protein>
<name>A0AAI9FTI6_STEMA</name>
<evidence type="ECO:0000313" key="1">
    <source>
        <dbReference type="EMBL" id="EKT4091090.1"/>
    </source>
</evidence>
<proteinExistence type="predicted"/>
<organism evidence="1 2">
    <name type="scientific">Stenotrophomonas maltophilia</name>
    <name type="common">Pseudomonas maltophilia</name>
    <name type="synonym">Xanthomonas maltophilia</name>
    <dbReference type="NCBI Taxonomy" id="40324"/>
    <lineage>
        <taxon>Bacteria</taxon>
        <taxon>Pseudomonadati</taxon>
        <taxon>Pseudomonadota</taxon>
        <taxon>Gammaproteobacteria</taxon>
        <taxon>Lysobacterales</taxon>
        <taxon>Lysobacteraceae</taxon>
        <taxon>Stenotrophomonas</taxon>
        <taxon>Stenotrophomonas maltophilia group</taxon>
    </lineage>
</organism>
<reference evidence="1" key="1">
    <citation type="submission" date="2022-07" db="EMBL/GenBank/DDBJ databases">
        <authorList>
            <consortium name="DAFM: The Division of Animal and Food Microbiology"/>
        </authorList>
    </citation>
    <scope>NUCLEOTIDE SEQUENCE</scope>
    <source>
        <strain evidence="1">19MO01SH01-2</strain>
    </source>
</reference>
<evidence type="ECO:0000313" key="2">
    <source>
        <dbReference type="Proteomes" id="UP001218208"/>
    </source>
</evidence>
<sequence>MIDPVAPDVLRASLRRALLGQTPAQLLQASIEADAGMQLVRVRFEFEGQPSEEAWESCSCAATEVISDFPAPWTIDETYLARSLATGLFPLAWVAYLRPGN</sequence>
<comment type="caution">
    <text evidence="1">The sequence shown here is derived from an EMBL/GenBank/DDBJ whole genome shotgun (WGS) entry which is preliminary data.</text>
</comment>
<gene>
    <name evidence="1" type="ORF">QEG23_000563</name>
</gene>
<accession>A0AAI9FTI6</accession>
<dbReference type="EMBL" id="ABLOJW010000002">
    <property type="protein sequence ID" value="EKT4091090.1"/>
    <property type="molecule type" value="Genomic_DNA"/>
</dbReference>
<dbReference type="RefSeq" id="WP_164161861.1">
    <property type="nucleotide sequence ID" value="NZ_VLEU01000026.1"/>
</dbReference>
<dbReference type="AlphaFoldDB" id="A0AAI9FTI6"/>
<dbReference type="InterPro" id="IPR058702">
    <property type="entry name" value="MafI2-like"/>
</dbReference>
<dbReference type="Pfam" id="PF26541">
    <property type="entry name" value="MafI2"/>
    <property type="match status" value="1"/>
</dbReference>